<evidence type="ECO:0000313" key="5">
    <source>
        <dbReference type="Proteomes" id="UP001384579"/>
    </source>
</evidence>
<dbReference type="InterPro" id="IPR051491">
    <property type="entry name" value="Recombinase/Transposase-rel"/>
</dbReference>
<evidence type="ECO:0000313" key="4">
    <source>
        <dbReference type="EMBL" id="MEK0186149.1"/>
    </source>
</evidence>
<feature type="domain" description="Cas12f1-like TNB" evidence="3">
    <location>
        <begin position="321"/>
        <end position="386"/>
    </location>
</feature>
<organism evidence="4 5">
    <name type="scientific">Microcoleus anatoxicus PTRS2</name>
    <dbReference type="NCBI Taxonomy" id="2705321"/>
    <lineage>
        <taxon>Bacteria</taxon>
        <taxon>Bacillati</taxon>
        <taxon>Cyanobacteriota</taxon>
        <taxon>Cyanophyceae</taxon>
        <taxon>Oscillatoriophycideae</taxon>
        <taxon>Oscillatoriales</taxon>
        <taxon>Microcoleaceae</taxon>
        <taxon>Microcoleus</taxon>
        <taxon>Microcoleus anatoxicus</taxon>
    </lineage>
</organism>
<dbReference type="Pfam" id="PF07282">
    <property type="entry name" value="Cas12f1-like_TNB"/>
    <property type="match status" value="1"/>
</dbReference>
<sequence>MDSENINLKSQKIRIYPEPKLHQIWKKWLAATKYCFNQSIAYLRKHGKIPKYELRKLILNNAPDWVKECPYNPKGAAVLDAHEAFVRSLKTGTKQSVAGRFRSWKAPKRSIKFQPENYCLGTWYPEQVKGLLFKASEPLPSTEVELQSKQKDNSFKTRTRKGSWNFSTQLIYDKKRWFAVFPVEFEKQESTQQTMVALDPGVRSFLTGFDGEKFIEIGKKDITKIYRLCRFADKLISRKSQLTGRKNKYQRQRVQAKIESLLIRVRHLIDECHKKVAKWLTTEYRLIFLPTFETSQMVAKNGNKKRKINSKTVRQMLRWSHFRFKQTLKFQAFKRGCTVLDVTEEYTSKTCTKCGHVHGLLGGSKKFKCPKCGHSLDRDWNGALGIFLKALRDIAGLDAQVFSTLCQEMSDIVRA</sequence>
<proteinExistence type="predicted"/>
<name>A0ABU8YP35_9CYAN</name>
<evidence type="ECO:0000256" key="2">
    <source>
        <dbReference type="SAM" id="Coils"/>
    </source>
</evidence>
<accession>A0ABU8YP35</accession>
<feature type="coiled-coil region" evidence="2">
    <location>
        <begin position="232"/>
        <end position="271"/>
    </location>
</feature>
<keyword evidence="1" id="KW-0238">DNA-binding</keyword>
<evidence type="ECO:0000256" key="1">
    <source>
        <dbReference type="ARBA" id="ARBA00023125"/>
    </source>
</evidence>
<keyword evidence="2" id="KW-0175">Coiled coil</keyword>
<evidence type="ECO:0000259" key="3">
    <source>
        <dbReference type="Pfam" id="PF07282"/>
    </source>
</evidence>
<dbReference type="EMBL" id="JBBLXS010000184">
    <property type="protein sequence ID" value="MEK0186149.1"/>
    <property type="molecule type" value="Genomic_DNA"/>
</dbReference>
<reference evidence="4 5" key="1">
    <citation type="journal article" date="2020" name="Harmful Algae">
        <title>Molecular and morphological characterization of a novel dihydroanatoxin-a producing Microcoleus species (cyanobacteria) from the Russian River, California, USA.</title>
        <authorList>
            <person name="Conklin K.Y."/>
            <person name="Stancheva R."/>
            <person name="Otten T.G."/>
            <person name="Fadness R."/>
            <person name="Boyer G.L."/>
            <person name="Read B."/>
            <person name="Zhang X."/>
            <person name="Sheath R.G."/>
        </authorList>
    </citation>
    <scope>NUCLEOTIDE SEQUENCE [LARGE SCALE GENOMIC DNA]</scope>
    <source>
        <strain evidence="4 5">PTRS2</strain>
    </source>
</reference>
<protein>
    <submittedName>
        <fullName evidence="4">Transposase</fullName>
    </submittedName>
</protein>
<comment type="caution">
    <text evidence="4">The sequence shown here is derived from an EMBL/GenBank/DDBJ whole genome shotgun (WGS) entry which is preliminary data.</text>
</comment>
<dbReference type="InterPro" id="IPR010095">
    <property type="entry name" value="Cas12f1-like_TNB"/>
</dbReference>
<dbReference type="PANTHER" id="PTHR36172">
    <property type="match status" value="1"/>
</dbReference>
<gene>
    <name evidence="4" type="ORF">WMG39_15010</name>
</gene>
<dbReference type="NCBIfam" id="NF040570">
    <property type="entry name" value="guided_TnpB"/>
    <property type="match status" value="1"/>
</dbReference>
<keyword evidence="5" id="KW-1185">Reference proteome</keyword>
<dbReference type="PANTHER" id="PTHR36172:SF1">
    <property type="entry name" value="RESOLVASE-RELATED"/>
    <property type="match status" value="1"/>
</dbReference>
<dbReference type="Proteomes" id="UP001384579">
    <property type="component" value="Unassembled WGS sequence"/>
</dbReference>
<dbReference type="RefSeq" id="WP_340517144.1">
    <property type="nucleotide sequence ID" value="NZ_JBBLXS010000184.1"/>
</dbReference>